<feature type="transmembrane region" description="Helical" evidence="5">
    <location>
        <begin position="68"/>
        <end position="85"/>
    </location>
</feature>
<reference evidence="7 9" key="2">
    <citation type="journal article" date="2018" name="Syst. Appl. Microbiol.">
        <title>Flavobacterium circumlabens sp. nov. and Flavobacterium cupreum sp. nov., two psychrotrophic species isolated from Antarctic environmental samples.</title>
        <authorList>
            <person name="Kralova S."/>
            <person name="Busse H.J."/>
            <person name="Svec P."/>
            <person name="Maslanova I."/>
            <person name="Stankova E."/>
            <person name="Bartak M."/>
            <person name="Sedlacek I."/>
        </authorList>
    </citation>
    <scope>NUCLEOTIDE SEQUENCE [LARGE SCALE GENOMIC DNA]</scope>
    <source>
        <strain evidence="7 9">CCM 8828</strain>
    </source>
</reference>
<dbReference type="AlphaFoldDB" id="A0A4Y7UFV2"/>
<evidence type="ECO:0000313" key="6">
    <source>
        <dbReference type="EMBL" id="TCN60065.1"/>
    </source>
</evidence>
<proteinExistence type="predicted"/>
<evidence type="ECO:0000313" key="7">
    <source>
        <dbReference type="EMBL" id="TEB45297.1"/>
    </source>
</evidence>
<evidence type="ECO:0000256" key="4">
    <source>
        <dbReference type="ARBA" id="ARBA00023136"/>
    </source>
</evidence>
<evidence type="ECO:0000313" key="9">
    <source>
        <dbReference type="Proteomes" id="UP000298340"/>
    </source>
</evidence>
<keyword evidence="2 5" id="KW-0812">Transmembrane</keyword>
<sequence>MNKRTLSIISYITIIGWIIAYVNYNKLTVKDSLTRFHLKQGLGIAILGIVISVILTIIAAVVPTLASILSLANLGILVLWILGIINANNEQEIPVPVVGKLFTDQFDFIK</sequence>
<protein>
    <submittedName>
        <fullName evidence="7">DUF4870 domain-containing protein</fullName>
    </submittedName>
</protein>
<accession>A0A4Y7UFV2</accession>
<dbReference type="OrthoDB" id="6400719at2"/>
<gene>
    <name evidence="7" type="ORF">D0809_09030</name>
    <name evidence="6" type="ORF">EV142_102685</name>
</gene>
<dbReference type="Proteomes" id="UP000295270">
    <property type="component" value="Unassembled WGS sequence"/>
</dbReference>
<dbReference type="EMBL" id="SLWA01000002">
    <property type="protein sequence ID" value="TCN60065.1"/>
    <property type="molecule type" value="Genomic_DNA"/>
</dbReference>
<dbReference type="RefSeq" id="WP_132034214.1">
    <property type="nucleotide sequence ID" value="NZ_QWDN01000002.1"/>
</dbReference>
<organism evidence="7 9">
    <name type="scientific">Flavobacterium circumlabens</name>
    <dbReference type="NCBI Taxonomy" id="2133765"/>
    <lineage>
        <taxon>Bacteria</taxon>
        <taxon>Pseudomonadati</taxon>
        <taxon>Bacteroidota</taxon>
        <taxon>Flavobacteriia</taxon>
        <taxon>Flavobacteriales</taxon>
        <taxon>Flavobacteriaceae</taxon>
        <taxon>Flavobacterium</taxon>
    </lineage>
</organism>
<name>A0A4Y7UFV2_9FLAO</name>
<feature type="transmembrane region" description="Helical" evidence="5">
    <location>
        <begin position="6"/>
        <end position="24"/>
    </location>
</feature>
<evidence type="ECO:0000256" key="1">
    <source>
        <dbReference type="ARBA" id="ARBA00004141"/>
    </source>
</evidence>
<dbReference type="Pfam" id="PF09685">
    <property type="entry name" value="MamF_MmsF"/>
    <property type="match status" value="1"/>
</dbReference>
<reference evidence="6 8" key="1">
    <citation type="journal article" date="2015" name="Stand. Genomic Sci.">
        <title>Genomic Encyclopedia of Bacterial and Archaeal Type Strains, Phase III: the genomes of soil and plant-associated and newly described type strains.</title>
        <authorList>
            <person name="Whitman W.B."/>
            <person name="Woyke T."/>
            <person name="Klenk H.P."/>
            <person name="Zhou Y."/>
            <person name="Lilburn T.G."/>
            <person name="Beck B.J."/>
            <person name="De Vos P."/>
            <person name="Vandamme P."/>
            <person name="Eisen J.A."/>
            <person name="Garrity G."/>
            <person name="Hugenholtz P."/>
            <person name="Kyrpides N.C."/>
        </authorList>
    </citation>
    <scope>NUCLEOTIDE SEQUENCE [LARGE SCALE GENOMIC DNA]</scope>
    <source>
        <strain evidence="6 8">P5626</strain>
    </source>
</reference>
<dbReference type="EMBL" id="QWDN01000002">
    <property type="protein sequence ID" value="TEB45297.1"/>
    <property type="molecule type" value="Genomic_DNA"/>
</dbReference>
<evidence type="ECO:0000256" key="2">
    <source>
        <dbReference type="ARBA" id="ARBA00022692"/>
    </source>
</evidence>
<dbReference type="Proteomes" id="UP000298340">
    <property type="component" value="Unassembled WGS sequence"/>
</dbReference>
<comment type="caution">
    <text evidence="7">The sequence shown here is derived from an EMBL/GenBank/DDBJ whole genome shotgun (WGS) entry which is preliminary data.</text>
</comment>
<keyword evidence="4 5" id="KW-0472">Membrane</keyword>
<comment type="subcellular location">
    <subcellularLocation>
        <location evidence="1">Membrane</location>
        <topology evidence="1">Multi-pass membrane protein</topology>
    </subcellularLocation>
</comment>
<keyword evidence="3 5" id="KW-1133">Transmembrane helix</keyword>
<feature type="transmembrane region" description="Helical" evidence="5">
    <location>
        <begin position="44"/>
        <end position="62"/>
    </location>
</feature>
<evidence type="ECO:0000256" key="3">
    <source>
        <dbReference type="ARBA" id="ARBA00022989"/>
    </source>
</evidence>
<dbReference type="InterPro" id="IPR019109">
    <property type="entry name" value="MamF_MmsF"/>
</dbReference>
<evidence type="ECO:0000256" key="5">
    <source>
        <dbReference type="SAM" id="Phobius"/>
    </source>
</evidence>
<evidence type="ECO:0000313" key="8">
    <source>
        <dbReference type="Proteomes" id="UP000295270"/>
    </source>
</evidence>
<keyword evidence="8" id="KW-1185">Reference proteome</keyword>
<reference evidence="6" key="3">
    <citation type="submission" date="2019-03" db="EMBL/GenBank/DDBJ databases">
        <authorList>
            <person name="Whitman W."/>
            <person name="Huntemann M."/>
            <person name="Clum A."/>
            <person name="Pillay M."/>
            <person name="Palaniappan K."/>
            <person name="Varghese N."/>
            <person name="Mikhailova N."/>
            <person name="Stamatis D."/>
            <person name="Reddy T."/>
            <person name="Daum C."/>
            <person name="Shapiro N."/>
            <person name="Ivanova N."/>
            <person name="Kyrpides N."/>
            <person name="Woyke T."/>
        </authorList>
    </citation>
    <scope>NUCLEOTIDE SEQUENCE</scope>
    <source>
        <strain evidence="6">P5626</strain>
    </source>
</reference>